<dbReference type="GO" id="GO:0006412">
    <property type="term" value="P:translation"/>
    <property type="evidence" value="ECO:0007669"/>
    <property type="project" value="UniProtKB-UniRule"/>
</dbReference>
<dbReference type="FunFam" id="1.20.58.110:FF:000001">
    <property type="entry name" value="30S ribosomal protein S20"/>
    <property type="match status" value="1"/>
</dbReference>
<evidence type="ECO:0000256" key="3">
    <source>
        <dbReference type="ARBA" id="ARBA00022730"/>
    </source>
</evidence>
<keyword evidence="5 8" id="KW-0689">Ribosomal protein</keyword>
<evidence type="ECO:0000256" key="8">
    <source>
        <dbReference type="HAMAP-Rule" id="MF_00500"/>
    </source>
</evidence>
<keyword evidence="4 8" id="KW-0694">RNA-binding</keyword>
<dbReference type="GO" id="GO:0003735">
    <property type="term" value="F:structural constituent of ribosome"/>
    <property type="evidence" value="ECO:0007669"/>
    <property type="project" value="InterPro"/>
</dbReference>
<dbReference type="EMBL" id="LGGP01000009">
    <property type="protein sequence ID" value="KUK82222.1"/>
    <property type="molecule type" value="Genomic_DNA"/>
</dbReference>
<dbReference type="HAMAP" id="MF_00500">
    <property type="entry name" value="Ribosomal_bS20"/>
    <property type="match status" value="1"/>
</dbReference>
<accession>A0A117M3F2</accession>
<evidence type="ECO:0000256" key="5">
    <source>
        <dbReference type="ARBA" id="ARBA00022980"/>
    </source>
</evidence>
<name>A0A117M3F2_9BACT</name>
<evidence type="ECO:0000256" key="4">
    <source>
        <dbReference type="ARBA" id="ARBA00022884"/>
    </source>
</evidence>
<evidence type="ECO:0000256" key="7">
    <source>
        <dbReference type="ARBA" id="ARBA00035136"/>
    </source>
</evidence>
<dbReference type="Gene3D" id="1.20.58.110">
    <property type="entry name" value="Ribosomal protein S20"/>
    <property type="match status" value="1"/>
</dbReference>
<evidence type="ECO:0000256" key="2">
    <source>
        <dbReference type="ARBA" id="ARBA00007634"/>
    </source>
</evidence>
<keyword evidence="6 8" id="KW-0687">Ribonucleoprotein</keyword>
<comment type="function">
    <text evidence="1 8">Binds directly to 16S ribosomal RNA.</text>
</comment>
<dbReference type="InterPro" id="IPR002583">
    <property type="entry name" value="Ribosomal_bS20"/>
</dbReference>
<dbReference type="Pfam" id="PF01649">
    <property type="entry name" value="Ribosomal_S20p"/>
    <property type="match status" value="1"/>
</dbReference>
<dbReference type="GO" id="GO:0015935">
    <property type="term" value="C:small ribosomal subunit"/>
    <property type="evidence" value="ECO:0007669"/>
    <property type="project" value="TreeGrafter"/>
</dbReference>
<evidence type="ECO:0000313" key="10">
    <source>
        <dbReference type="Proteomes" id="UP000054092"/>
    </source>
</evidence>
<dbReference type="InterPro" id="IPR036510">
    <property type="entry name" value="Ribosomal_bS20_sf"/>
</dbReference>
<comment type="caution">
    <text evidence="9">The sequence shown here is derived from an EMBL/GenBank/DDBJ whole genome shotgun (WGS) entry which is preliminary data.</text>
</comment>
<keyword evidence="3 8" id="KW-0699">rRNA-binding</keyword>
<evidence type="ECO:0000313" key="9">
    <source>
        <dbReference type="EMBL" id="KUK82222.1"/>
    </source>
</evidence>
<protein>
    <recommendedName>
        <fullName evidence="7 8">Small ribosomal subunit protein bS20</fullName>
    </recommendedName>
</protein>
<dbReference type="Proteomes" id="UP000054092">
    <property type="component" value="Unassembled WGS sequence"/>
</dbReference>
<evidence type="ECO:0000256" key="1">
    <source>
        <dbReference type="ARBA" id="ARBA00003134"/>
    </source>
</evidence>
<comment type="similarity">
    <text evidence="2 8">Belongs to the bacterial ribosomal protein bS20 family.</text>
</comment>
<dbReference type="GO" id="GO:0070181">
    <property type="term" value="F:small ribosomal subunit rRNA binding"/>
    <property type="evidence" value="ECO:0007669"/>
    <property type="project" value="TreeGrafter"/>
</dbReference>
<dbReference type="SUPFAM" id="SSF46992">
    <property type="entry name" value="Ribosomal protein S20"/>
    <property type="match status" value="1"/>
</dbReference>
<dbReference type="PANTHER" id="PTHR33398:SF1">
    <property type="entry name" value="SMALL RIBOSOMAL SUBUNIT PROTEIN BS20C"/>
    <property type="match status" value="1"/>
</dbReference>
<dbReference type="PATRIC" id="fig|1184387.3.peg.358"/>
<evidence type="ECO:0000256" key="6">
    <source>
        <dbReference type="ARBA" id="ARBA00023274"/>
    </source>
</evidence>
<dbReference type="PANTHER" id="PTHR33398">
    <property type="entry name" value="30S RIBOSOMAL PROTEIN S20"/>
    <property type="match status" value="1"/>
</dbReference>
<gene>
    <name evidence="8" type="primary">rpsT</name>
    <name evidence="9" type="ORF">XD94_0106</name>
</gene>
<sequence>MPNNASAKKRVKQTAKRTVMNRAVRTKFRNASKKLYKAMEQGEDPQSVSSMLSEVYSTLDKAAKSGTIHKNTASRKKARLTARVKTYVEARG</sequence>
<organism evidence="9 10">
    <name type="scientific">Mesotoga prima</name>
    <dbReference type="NCBI Taxonomy" id="1184387"/>
    <lineage>
        <taxon>Bacteria</taxon>
        <taxon>Thermotogati</taxon>
        <taxon>Thermotogota</taxon>
        <taxon>Thermotogae</taxon>
        <taxon>Kosmotogales</taxon>
        <taxon>Kosmotogaceae</taxon>
        <taxon>Mesotoga</taxon>
    </lineage>
</organism>
<reference evidence="10" key="1">
    <citation type="journal article" date="2015" name="MBio">
        <title>Genome-Resolved Metagenomic Analysis Reveals Roles for Candidate Phyla and Other Microbial Community Members in Biogeochemical Transformations in Oil Reservoirs.</title>
        <authorList>
            <person name="Hu P."/>
            <person name="Tom L."/>
            <person name="Singh A."/>
            <person name="Thomas B.C."/>
            <person name="Baker B.J."/>
            <person name="Piceno Y.M."/>
            <person name="Andersen G.L."/>
            <person name="Banfield J.F."/>
        </authorList>
    </citation>
    <scope>NUCLEOTIDE SEQUENCE [LARGE SCALE GENOMIC DNA]</scope>
</reference>
<dbReference type="AlphaFoldDB" id="A0A117M3F2"/>
<dbReference type="NCBIfam" id="TIGR00029">
    <property type="entry name" value="S20"/>
    <property type="match status" value="1"/>
</dbReference>
<proteinExistence type="inferred from homology"/>